<comment type="caution">
    <text evidence="18">Lacks conserved residue(s) required for the propagation of feature annotation.</text>
</comment>
<dbReference type="GO" id="GO:0097049">
    <property type="term" value="P:motor neuron apoptotic process"/>
    <property type="evidence" value="ECO:0007669"/>
    <property type="project" value="TreeGrafter"/>
</dbReference>
<feature type="chain" id="PRO_5025450743" description="Tumor necrosis factor receptor superfamily member 6" evidence="20">
    <location>
        <begin position="23"/>
        <end position="343"/>
    </location>
</feature>
<dbReference type="InterPro" id="IPR000488">
    <property type="entry name" value="Death_dom"/>
</dbReference>
<dbReference type="SMART" id="SM00005">
    <property type="entry name" value="DEATH"/>
    <property type="match status" value="1"/>
</dbReference>
<evidence type="ECO:0000256" key="17">
    <source>
        <dbReference type="ARBA" id="ARBA00032502"/>
    </source>
</evidence>
<dbReference type="EMBL" id="MK965528">
    <property type="protein sequence ID" value="QGX42145.1"/>
    <property type="molecule type" value="mRNA"/>
</dbReference>
<feature type="domain" description="Death" evidence="21">
    <location>
        <begin position="251"/>
        <end position="322"/>
    </location>
</feature>
<dbReference type="FunFam" id="2.10.50.10:FF:000004">
    <property type="entry name" value="Tumor necrosis factor receptor superfamily member 6"/>
    <property type="match status" value="1"/>
</dbReference>
<evidence type="ECO:0000256" key="9">
    <source>
        <dbReference type="ARBA" id="ARBA00023136"/>
    </source>
</evidence>
<protein>
    <recommendedName>
        <fullName evidence="3">Tumor necrosis factor receptor superfamily member 6</fullName>
    </recommendedName>
    <alternativeName>
        <fullName evidence="16">Apo-1 antigen</fullName>
    </alternativeName>
    <alternativeName>
        <fullName evidence="17">Apoptosis-mediating surface antigen FAS</fullName>
    </alternativeName>
    <alternativeName>
        <fullName evidence="15">FASLG receptor</fullName>
    </alternativeName>
</protein>
<evidence type="ECO:0000256" key="5">
    <source>
        <dbReference type="ARBA" id="ARBA00022703"/>
    </source>
</evidence>
<feature type="repeat" description="TNFR-Cys" evidence="18">
    <location>
        <begin position="131"/>
        <end position="168"/>
    </location>
</feature>
<dbReference type="GO" id="GO:0006924">
    <property type="term" value="P:activation-induced cell death of T cells"/>
    <property type="evidence" value="ECO:0007669"/>
    <property type="project" value="TreeGrafter"/>
</dbReference>
<keyword evidence="12" id="KW-0675">Receptor</keyword>
<dbReference type="InterPro" id="IPR011029">
    <property type="entry name" value="DEATH-like_dom_sf"/>
</dbReference>
<keyword evidence="14" id="KW-0449">Lipoprotein</keyword>
<feature type="signal peptide" evidence="20">
    <location>
        <begin position="1"/>
        <end position="22"/>
    </location>
</feature>
<dbReference type="Pfam" id="PF00020">
    <property type="entry name" value="TNFR_c6"/>
    <property type="match status" value="1"/>
</dbReference>
<evidence type="ECO:0000256" key="12">
    <source>
        <dbReference type="ARBA" id="ARBA00023170"/>
    </source>
</evidence>
<evidence type="ECO:0000256" key="14">
    <source>
        <dbReference type="ARBA" id="ARBA00023288"/>
    </source>
</evidence>
<keyword evidence="8" id="KW-0112">Calmodulin-binding</keyword>
<dbReference type="PANTHER" id="PTHR46874:SF1">
    <property type="entry name" value="TUMOR NECROSIS FACTOR RECEPTOR SUPERFAMILY MEMBER 6"/>
    <property type="match status" value="1"/>
</dbReference>
<dbReference type="PRINTS" id="PR01680">
    <property type="entry name" value="TNFACTORR6"/>
</dbReference>
<dbReference type="InterPro" id="IPR008063">
    <property type="entry name" value="Fas_rcpt"/>
</dbReference>
<keyword evidence="19" id="KW-1133">Transmembrane helix</keyword>
<dbReference type="GO" id="GO:0032872">
    <property type="term" value="P:regulation of stress-activated MAPK cascade"/>
    <property type="evidence" value="ECO:0007669"/>
    <property type="project" value="TreeGrafter"/>
</dbReference>
<dbReference type="PROSITE" id="PS50017">
    <property type="entry name" value="DEATH_DOMAIN"/>
    <property type="match status" value="1"/>
</dbReference>
<dbReference type="GO" id="GO:0043066">
    <property type="term" value="P:negative regulation of apoptotic process"/>
    <property type="evidence" value="ECO:0007669"/>
    <property type="project" value="TreeGrafter"/>
</dbReference>
<dbReference type="SUPFAM" id="SSF57586">
    <property type="entry name" value="TNF receptor-like"/>
    <property type="match status" value="2"/>
</dbReference>
<dbReference type="PANTHER" id="PTHR46874">
    <property type="entry name" value="TUMOR NECROSIS FACTOR RECEPTOR SUPERFAMILY MEMBER 6"/>
    <property type="match status" value="1"/>
</dbReference>
<dbReference type="AlphaFoldDB" id="A0A6B9D8W8"/>
<evidence type="ECO:0000259" key="22">
    <source>
        <dbReference type="PROSITE" id="PS50050"/>
    </source>
</evidence>
<organism evidence="23">
    <name type="scientific">Protopterus dolloi</name>
    <name type="common">Slender lungfish</name>
    <dbReference type="NCBI Taxonomy" id="27779"/>
    <lineage>
        <taxon>Eukaryota</taxon>
        <taxon>Metazoa</taxon>
        <taxon>Chordata</taxon>
        <taxon>Craniata</taxon>
        <taxon>Vertebrata</taxon>
        <taxon>Euteleostomi</taxon>
        <taxon>Dipnomorpha</taxon>
        <taxon>Ceratodontiformes</taxon>
        <taxon>Lepidosirenoidei</taxon>
        <taxon>Protopteridae</taxon>
        <taxon>Protopterus</taxon>
    </lineage>
</organism>
<dbReference type="GO" id="GO:0009897">
    <property type="term" value="C:external side of plasma membrane"/>
    <property type="evidence" value="ECO:0007669"/>
    <property type="project" value="TreeGrafter"/>
</dbReference>
<proteinExistence type="evidence at transcript level"/>
<name>A0A6B9D8W8_PRODO</name>
<keyword evidence="6 20" id="KW-0732">Signal</keyword>
<feature type="domain" description="TNFR-Cys" evidence="22">
    <location>
        <begin position="131"/>
        <end position="168"/>
    </location>
</feature>
<keyword evidence="9 19" id="KW-0472">Membrane</keyword>
<dbReference type="GO" id="GO:0031265">
    <property type="term" value="C:CD95 death-inducing signaling complex"/>
    <property type="evidence" value="ECO:0007669"/>
    <property type="project" value="TreeGrafter"/>
</dbReference>
<dbReference type="PROSITE" id="PS50050">
    <property type="entry name" value="TNFR_NGFR_2"/>
    <property type="match status" value="2"/>
</dbReference>
<dbReference type="GO" id="GO:0005031">
    <property type="term" value="F:tumor necrosis factor receptor activity"/>
    <property type="evidence" value="ECO:0007669"/>
    <property type="project" value="TreeGrafter"/>
</dbReference>
<comment type="subcellular location">
    <subcellularLocation>
        <location evidence="1">Cell membrane</location>
        <topology evidence="1">Single-pass type I membrane protein</topology>
    </subcellularLocation>
    <subcellularLocation>
        <location evidence="2">Membrane raft</location>
    </subcellularLocation>
</comment>
<evidence type="ECO:0000256" key="11">
    <source>
        <dbReference type="ARBA" id="ARBA00023157"/>
    </source>
</evidence>
<dbReference type="InterPro" id="IPR001368">
    <property type="entry name" value="TNFR/NGFR_Cys_rich_reg"/>
</dbReference>
<keyword evidence="13" id="KW-0325">Glycoprotein</keyword>
<reference evidence="23" key="1">
    <citation type="submission" date="2019-05" db="EMBL/GenBank/DDBJ databases">
        <authorList>
            <person name="Heimroth R.D."/>
        </authorList>
    </citation>
    <scope>NUCLEOTIDE SEQUENCE</scope>
</reference>
<evidence type="ECO:0000256" key="13">
    <source>
        <dbReference type="ARBA" id="ARBA00023180"/>
    </source>
</evidence>
<evidence type="ECO:0000256" key="3">
    <source>
        <dbReference type="ARBA" id="ARBA00015761"/>
    </source>
</evidence>
<keyword evidence="7" id="KW-0677">Repeat</keyword>
<evidence type="ECO:0000256" key="4">
    <source>
        <dbReference type="ARBA" id="ARBA00022475"/>
    </source>
</evidence>
<dbReference type="SMART" id="SM00208">
    <property type="entry name" value="TNFR"/>
    <property type="match status" value="3"/>
</dbReference>
<dbReference type="GO" id="GO:0045121">
    <property type="term" value="C:membrane raft"/>
    <property type="evidence" value="ECO:0007669"/>
    <property type="project" value="UniProtKB-SubCell"/>
</dbReference>
<keyword evidence="4" id="KW-1003">Cell membrane</keyword>
<evidence type="ECO:0000256" key="1">
    <source>
        <dbReference type="ARBA" id="ARBA00004251"/>
    </source>
</evidence>
<evidence type="ECO:0000313" key="23">
    <source>
        <dbReference type="EMBL" id="QGX42145.1"/>
    </source>
</evidence>
<dbReference type="Gene3D" id="1.10.533.10">
    <property type="entry name" value="Death Domain, Fas"/>
    <property type="match status" value="1"/>
</dbReference>
<sequence length="343" mass="40059">MKTTTSCAVFTIVFLFVENSFELHHDKASSLKNLIKTNKAEKKVFKRTTCQNESHYESDRFCCRKCEPGFFLKNHCKEEGGSPECQKCEEGKEYMDHPHALSKCLACTRCASSENMEEDQNCTTTQNTKCRCKENFFCNHTPCSSCQSCTECLLGIQQECNSTTDRVCIHIEKRSHVWTVVAVLFMSLLTVFCIGMHVRNARKIREREYEVIKTENPQRAHEEKNTEDEFPAELADIDLHPYLHYIVDHIEDIKRFVRENGLTEIEVQRIIGSYPNHIQEQDYQLMHSWYQKQRKKGPLFTLSNGLRKMNCNRAADTIIEHIKSDINQKRKEKETLEQIHNES</sequence>
<evidence type="ECO:0000256" key="15">
    <source>
        <dbReference type="ARBA" id="ARBA00030181"/>
    </source>
</evidence>
<dbReference type="Gene3D" id="2.10.50.10">
    <property type="entry name" value="Tumor Necrosis Factor Receptor, subunit A, domain 2"/>
    <property type="match status" value="2"/>
</dbReference>
<dbReference type="GO" id="GO:0097192">
    <property type="term" value="P:extrinsic apoptotic signaling pathway in absence of ligand"/>
    <property type="evidence" value="ECO:0007669"/>
    <property type="project" value="TreeGrafter"/>
</dbReference>
<dbReference type="GO" id="GO:0006955">
    <property type="term" value="P:immune response"/>
    <property type="evidence" value="ECO:0007669"/>
    <property type="project" value="InterPro"/>
</dbReference>
<keyword evidence="5" id="KW-0053">Apoptosis</keyword>
<feature type="transmembrane region" description="Helical" evidence="19">
    <location>
        <begin position="177"/>
        <end position="198"/>
    </location>
</feature>
<evidence type="ECO:0000256" key="20">
    <source>
        <dbReference type="SAM" id="SignalP"/>
    </source>
</evidence>
<keyword evidence="10" id="KW-0564">Palmitate</keyword>
<dbReference type="GO" id="GO:0005516">
    <property type="term" value="F:calmodulin binding"/>
    <property type="evidence" value="ECO:0007669"/>
    <property type="project" value="UniProtKB-KW"/>
</dbReference>
<evidence type="ECO:0000256" key="18">
    <source>
        <dbReference type="PROSITE-ProRule" id="PRU00206"/>
    </source>
</evidence>
<feature type="domain" description="TNFR-Cys" evidence="22">
    <location>
        <begin position="87"/>
        <end position="130"/>
    </location>
</feature>
<evidence type="ECO:0000256" key="19">
    <source>
        <dbReference type="SAM" id="Phobius"/>
    </source>
</evidence>
<accession>A0A6B9D8W8</accession>
<dbReference type="GO" id="GO:0097527">
    <property type="term" value="P:necroptotic signaling pathway"/>
    <property type="evidence" value="ECO:0007669"/>
    <property type="project" value="TreeGrafter"/>
</dbReference>
<keyword evidence="11" id="KW-1015">Disulfide bond</keyword>
<evidence type="ECO:0000256" key="7">
    <source>
        <dbReference type="ARBA" id="ARBA00022737"/>
    </source>
</evidence>
<dbReference type="Pfam" id="PF00531">
    <property type="entry name" value="Death"/>
    <property type="match status" value="1"/>
</dbReference>
<keyword evidence="19" id="KW-0812">Transmembrane</keyword>
<evidence type="ECO:0000256" key="8">
    <source>
        <dbReference type="ARBA" id="ARBA00022860"/>
    </source>
</evidence>
<evidence type="ECO:0000256" key="6">
    <source>
        <dbReference type="ARBA" id="ARBA00022729"/>
    </source>
</evidence>
<evidence type="ECO:0000259" key="21">
    <source>
        <dbReference type="PROSITE" id="PS50017"/>
    </source>
</evidence>
<evidence type="ECO:0000256" key="2">
    <source>
        <dbReference type="ARBA" id="ARBA00004285"/>
    </source>
</evidence>
<feature type="repeat" description="TNFR-Cys" evidence="18">
    <location>
        <begin position="87"/>
        <end position="130"/>
    </location>
</feature>
<evidence type="ECO:0000256" key="16">
    <source>
        <dbReference type="ARBA" id="ARBA00032338"/>
    </source>
</evidence>
<evidence type="ECO:0000256" key="10">
    <source>
        <dbReference type="ARBA" id="ARBA00023139"/>
    </source>
</evidence>
<dbReference type="SUPFAM" id="SSF47986">
    <property type="entry name" value="DEATH domain"/>
    <property type="match status" value="1"/>
</dbReference>